<sequence length="148" mass="16328">MPPKNKKRKRSTSPASTISSEVDASSVISQSNATQVTAASTTEAVNIPFNYSILNRSMSSTNEVEVTSTSASTQEWATTFVSYLKESKYNSEGGHLKTKNLQNIYNLLFSPESRFRNMGKAPAFNEILEYMKENGLITVGENEVVTMI</sequence>
<evidence type="ECO:0000256" key="1">
    <source>
        <dbReference type="SAM" id="MobiDB-lite"/>
    </source>
</evidence>
<proteinExistence type="predicted"/>
<evidence type="ECO:0000313" key="3">
    <source>
        <dbReference type="Proteomes" id="UP001497623"/>
    </source>
</evidence>
<accession>A0AAV2SBA4</accession>
<dbReference type="AlphaFoldDB" id="A0AAV2SBA4"/>
<evidence type="ECO:0000313" key="2">
    <source>
        <dbReference type="EMBL" id="CAL4172303.1"/>
    </source>
</evidence>
<name>A0AAV2SBA4_MEGNR</name>
<feature type="compositionally biased region" description="Polar residues" evidence="1">
    <location>
        <begin position="12"/>
        <end position="24"/>
    </location>
</feature>
<feature type="region of interest" description="Disordered" evidence="1">
    <location>
        <begin position="1"/>
        <end position="24"/>
    </location>
</feature>
<comment type="caution">
    <text evidence="2">The sequence shown here is derived from an EMBL/GenBank/DDBJ whole genome shotgun (WGS) entry which is preliminary data.</text>
</comment>
<protein>
    <submittedName>
        <fullName evidence="2">Uncharacterized protein</fullName>
    </submittedName>
</protein>
<keyword evidence="3" id="KW-1185">Reference proteome</keyword>
<dbReference type="Proteomes" id="UP001497623">
    <property type="component" value="Unassembled WGS sequence"/>
</dbReference>
<feature type="compositionally biased region" description="Basic residues" evidence="1">
    <location>
        <begin position="1"/>
        <end position="11"/>
    </location>
</feature>
<dbReference type="EMBL" id="CAXKWB010052123">
    <property type="protein sequence ID" value="CAL4172303.1"/>
    <property type="molecule type" value="Genomic_DNA"/>
</dbReference>
<reference evidence="2 3" key="1">
    <citation type="submission" date="2024-05" db="EMBL/GenBank/DDBJ databases">
        <authorList>
            <person name="Wallberg A."/>
        </authorList>
    </citation>
    <scope>NUCLEOTIDE SEQUENCE [LARGE SCALE GENOMIC DNA]</scope>
</reference>
<gene>
    <name evidence="2" type="ORF">MNOR_LOCUS34260</name>
</gene>
<organism evidence="2 3">
    <name type="scientific">Meganyctiphanes norvegica</name>
    <name type="common">Northern krill</name>
    <name type="synonym">Thysanopoda norvegica</name>
    <dbReference type="NCBI Taxonomy" id="48144"/>
    <lineage>
        <taxon>Eukaryota</taxon>
        <taxon>Metazoa</taxon>
        <taxon>Ecdysozoa</taxon>
        <taxon>Arthropoda</taxon>
        <taxon>Crustacea</taxon>
        <taxon>Multicrustacea</taxon>
        <taxon>Malacostraca</taxon>
        <taxon>Eumalacostraca</taxon>
        <taxon>Eucarida</taxon>
        <taxon>Euphausiacea</taxon>
        <taxon>Euphausiidae</taxon>
        <taxon>Meganyctiphanes</taxon>
    </lineage>
</organism>